<feature type="non-terminal residue" evidence="2">
    <location>
        <position position="1"/>
    </location>
</feature>
<dbReference type="PROSITE" id="PS50093">
    <property type="entry name" value="PKD"/>
    <property type="match status" value="1"/>
</dbReference>
<protein>
    <recommendedName>
        <fullName evidence="1">PKD domain-containing protein</fullName>
    </recommendedName>
</protein>
<dbReference type="InterPro" id="IPR013783">
    <property type="entry name" value="Ig-like_fold"/>
</dbReference>
<organism evidence="2">
    <name type="scientific">marine metagenome</name>
    <dbReference type="NCBI Taxonomy" id="408172"/>
    <lineage>
        <taxon>unclassified sequences</taxon>
        <taxon>metagenomes</taxon>
        <taxon>ecological metagenomes</taxon>
    </lineage>
</organism>
<dbReference type="EMBL" id="UINC01206610">
    <property type="protein sequence ID" value="SVE28312.1"/>
    <property type="molecule type" value="Genomic_DNA"/>
</dbReference>
<dbReference type="Pfam" id="PF18911">
    <property type="entry name" value="PKD_4"/>
    <property type="match status" value="1"/>
</dbReference>
<feature type="non-terminal residue" evidence="2">
    <location>
        <position position="242"/>
    </location>
</feature>
<evidence type="ECO:0000313" key="2">
    <source>
        <dbReference type="EMBL" id="SVE28312.1"/>
    </source>
</evidence>
<reference evidence="2" key="1">
    <citation type="submission" date="2018-05" db="EMBL/GenBank/DDBJ databases">
        <authorList>
            <person name="Lanie J.A."/>
            <person name="Ng W.-L."/>
            <person name="Kazmierczak K.M."/>
            <person name="Andrzejewski T.M."/>
            <person name="Davidsen T.M."/>
            <person name="Wayne K.J."/>
            <person name="Tettelin H."/>
            <person name="Glass J.I."/>
            <person name="Rusch D."/>
            <person name="Podicherti R."/>
            <person name="Tsui H.-C.T."/>
            <person name="Winkler M.E."/>
        </authorList>
    </citation>
    <scope>NUCLEOTIDE SEQUENCE</scope>
</reference>
<dbReference type="AlphaFoldDB" id="A0A383C7Y1"/>
<name>A0A383C7Y1_9ZZZZ</name>
<feature type="domain" description="PKD" evidence="1">
    <location>
        <begin position="213"/>
        <end position="242"/>
    </location>
</feature>
<dbReference type="SUPFAM" id="SSF49299">
    <property type="entry name" value="PKD domain"/>
    <property type="match status" value="1"/>
</dbReference>
<accession>A0A383C7Y1</accession>
<evidence type="ECO:0000259" key="1">
    <source>
        <dbReference type="PROSITE" id="PS50093"/>
    </source>
</evidence>
<proteinExistence type="predicted"/>
<sequence>YDGDLWSIMGGGNRQFNAPTKHMLGWLTESSVAELESSTIIRLYAYDVPKLTEDGIHALRITKDEDITYWLQYRVSNQRNQWSPGGDSFINEIGEEQEISPILDHWSRNGLQLLITDSGSLSKLLDASPGSAGGKLDSPLMIGRTFVEQSIGLHITPVAKSGFFDPVPWIDVVVNVGSFEGNTSPMMELMASNTQVDEDDDITFTAVAFDPDGDELAVYWDFGDGNYAYNETEVTHAFVLEG</sequence>
<dbReference type="InterPro" id="IPR035986">
    <property type="entry name" value="PKD_dom_sf"/>
</dbReference>
<dbReference type="Gene3D" id="2.60.40.10">
    <property type="entry name" value="Immunoglobulins"/>
    <property type="match status" value="1"/>
</dbReference>
<gene>
    <name evidence="2" type="ORF">METZ01_LOCUS481166</name>
</gene>
<dbReference type="InterPro" id="IPR000601">
    <property type="entry name" value="PKD_dom"/>
</dbReference>